<sequence length="99" mass="10808">MSIDTLAAAIVDAAIAADGKQPIVRLGRVYDRWIAEASNLAHDVYAESGYALDRIFCSHVENSNREWAYVQVRGSEGESAEAVLEALLEFVRTETPVPA</sequence>
<evidence type="ECO:0000313" key="2">
    <source>
        <dbReference type="Proteomes" id="UP001501170"/>
    </source>
</evidence>
<protein>
    <submittedName>
        <fullName evidence="1">Uncharacterized protein</fullName>
    </submittedName>
</protein>
<reference evidence="1 2" key="1">
    <citation type="journal article" date="2019" name="Int. J. Syst. Evol. Microbiol.">
        <title>The Global Catalogue of Microorganisms (GCM) 10K type strain sequencing project: providing services to taxonomists for standard genome sequencing and annotation.</title>
        <authorList>
            <consortium name="The Broad Institute Genomics Platform"/>
            <consortium name="The Broad Institute Genome Sequencing Center for Infectious Disease"/>
            <person name="Wu L."/>
            <person name="Ma J."/>
        </authorList>
    </citation>
    <scope>NUCLEOTIDE SEQUENCE [LARGE SCALE GENOMIC DNA]</scope>
    <source>
        <strain evidence="1 2">JCM 16227</strain>
    </source>
</reference>
<dbReference type="RefSeq" id="WP_346075656.1">
    <property type="nucleotide sequence ID" value="NZ_BAAARB010000005.1"/>
</dbReference>
<evidence type="ECO:0000313" key="1">
    <source>
        <dbReference type="EMBL" id="GAA2376251.1"/>
    </source>
</evidence>
<dbReference type="Proteomes" id="UP001501170">
    <property type="component" value="Unassembled WGS sequence"/>
</dbReference>
<comment type="caution">
    <text evidence="1">The sequence shown here is derived from an EMBL/GenBank/DDBJ whole genome shotgun (WGS) entry which is preliminary data.</text>
</comment>
<gene>
    <name evidence="1" type="ORF">GCM10009855_14460</name>
</gene>
<dbReference type="EMBL" id="BAAARB010000005">
    <property type="protein sequence ID" value="GAA2376251.1"/>
    <property type="molecule type" value="Genomic_DNA"/>
</dbReference>
<organism evidence="1 2">
    <name type="scientific">Gordonia cholesterolivorans</name>
    <dbReference type="NCBI Taxonomy" id="559625"/>
    <lineage>
        <taxon>Bacteria</taxon>
        <taxon>Bacillati</taxon>
        <taxon>Actinomycetota</taxon>
        <taxon>Actinomycetes</taxon>
        <taxon>Mycobacteriales</taxon>
        <taxon>Gordoniaceae</taxon>
        <taxon>Gordonia</taxon>
    </lineage>
</organism>
<proteinExistence type="predicted"/>
<keyword evidence="2" id="KW-1185">Reference proteome</keyword>
<accession>A0ABN3HCT5</accession>
<name>A0ABN3HCT5_9ACTN</name>